<proteinExistence type="predicted"/>
<dbReference type="VEuPathDB" id="FungiDB:ASPSYDRAFT_42406"/>
<accession>A0A1L9TMW2</accession>
<dbReference type="RefSeq" id="XP_040704439.1">
    <property type="nucleotide sequence ID" value="XM_040846455.1"/>
</dbReference>
<name>A0A1L9TMW2_9EURO</name>
<dbReference type="Proteomes" id="UP000184356">
    <property type="component" value="Unassembled WGS sequence"/>
</dbReference>
<dbReference type="GeneID" id="63762528"/>
<feature type="region of interest" description="Disordered" evidence="1">
    <location>
        <begin position="1"/>
        <end position="121"/>
    </location>
</feature>
<reference evidence="3" key="1">
    <citation type="journal article" date="2017" name="Genome Biol.">
        <title>Comparative genomics reveals high biological diversity and specific adaptations in the industrially and medically important fungal genus Aspergillus.</title>
        <authorList>
            <person name="de Vries R.P."/>
            <person name="Riley R."/>
            <person name="Wiebenga A."/>
            <person name="Aguilar-Osorio G."/>
            <person name="Amillis S."/>
            <person name="Uchima C.A."/>
            <person name="Anderluh G."/>
            <person name="Asadollahi M."/>
            <person name="Askin M."/>
            <person name="Barry K."/>
            <person name="Battaglia E."/>
            <person name="Bayram O."/>
            <person name="Benocci T."/>
            <person name="Braus-Stromeyer S.A."/>
            <person name="Caldana C."/>
            <person name="Canovas D."/>
            <person name="Cerqueira G.C."/>
            <person name="Chen F."/>
            <person name="Chen W."/>
            <person name="Choi C."/>
            <person name="Clum A."/>
            <person name="Dos Santos R.A."/>
            <person name="Damasio A.R."/>
            <person name="Diallinas G."/>
            <person name="Emri T."/>
            <person name="Fekete E."/>
            <person name="Flipphi M."/>
            <person name="Freyberg S."/>
            <person name="Gallo A."/>
            <person name="Gournas C."/>
            <person name="Habgood R."/>
            <person name="Hainaut M."/>
            <person name="Harispe M.L."/>
            <person name="Henrissat B."/>
            <person name="Hilden K.S."/>
            <person name="Hope R."/>
            <person name="Hossain A."/>
            <person name="Karabika E."/>
            <person name="Karaffa L."/>
            <person name="Karanyi Z."/>
            <person name="Krasevec N."/>
            <person name="Kuo A."/>
            <person name="Kusch H."/>
            <person name="LaButti K."/>
            <person name="Lagendijk E.L."/>
            <person name="Lapidus A."/>
            <person name="Levasseur A."/>
            <person name="Lindquist E."/>
            <person name="Lipzen A."/>
            <person name="Logrieco A.F."/>
            <person name="MacCabe A."/>
            <person name="Maekelae M.R."/>
            <person name="Malavazi I."/>
            <person name="Melin P."/>
            <person name="Meyer V."/>
            <person name="Mielnichuk N."/>
            <person name="Miskei M."/>
            <person name="Molnar A.P."/>
            <person name="Mule G."/>
            <person name="Ngan C.Y."/>
            <person name="Orejas M."/>
            <person name="Orosz E."/>
            <person name="Ouedraogo J.P."/>
            <person name="Overkamp K.M."/>
            <person name="Park H.-S."/>
            <person name="Perrone G."/>
            <person name="Piumi F."/>
            <person name="Punt P.J."/>
            <person name="Ram A.F."/>
            <person name="Ramon A."/>
            <person name="Rauscher S."/>
            <person name="Record E."/>
            <person name="Riano-Pachon D.M."/>
            <person name="Robert V."/>
            <person name="Roehrig J."/>
            <person name="Ruller R."/>
            <person name="Salamov A."/>
            <person name="Salih N.S."/>
            <person name="Samson R.A."/>
            <person name="Sandor E."/>
            <person name="Sanguinetti M."/>
            <person name="Schuetze T."/>
            <person name="Sepcic K."/>
            <person name="Shelest E."/>
            <person name="Sherlock G."/>
            <person name="Sophianopoulou V."/>
            <person name="Squina F.M."/>
            <person name="Sun H."/>
            <person name="Susca A."/>
            <person name="Todd R.B."/>
            <person name="Tsang A."/>
            <person name="Unkles S.E."/>
            <person name="van de Wiele N."/>
            <person name="van Rossen-Uffink D."/>
            <person name="Oliveira J.V."/>
            <person name="Vesth T.C."/>
            <person name="Visser J."/>
            <person name="Yu J.-H."/>
            <person name="Zhou M."/>
            <person name="Andersen M.R."/>
            <person name="Archer D.B."/>
            <person name="Baker S.E."/>
            <person name="Benoit I."/>
            <person name="Brakhage A.A."/>
            <person name="Braus G.H."/>
            <person name="Fischer R."/>
            <person name="Frisvad J.C."/>
            <person name="Goldman G.H."/>
            <person name="Houbraken J."/>
            <person name="Oakley B."/>
            <person name="Pocsi I."/>
            <person name="Scazzocchio C."/>
            <person name="Seiboth B."/>
            <person name="vanKuyk P.A."/>
            <person name="Wortman J."/>
            <person name="Dyer P.S."/>
            <person name="Grigoriev I.V."/>
        </authorList>
    </citation>
    <scope>NUCLEOTIDE SEQUENCE [LARGE SCALE GENOMIC DNA]</scope>
    <source>
        <strain evidence="3">CBS 593.65</strain>
    </source>
</reference>
<organism evidence="2 3">
    <name type="scientific">Aspergillus sydowii CBS 593.65</name>
    <dbReference type="NCBI Taxonomy" id="1036612"/>
    <lineage>
        <taxon>Eukaryota</taxon>
        <taxon>Fungi</taxon>
        <taxon>Dikarya</taxon>
        <taxon>Ascomycota</taxon>
        <taxon>Pezizomycotina</taxon>
        <taxon>Eurotiomycetes</taxon>
        <taxon>Eurotiomycetidae</taxon>
        <taxon>Eurotiales</taxon>
        <taxon>Aspergillaceae</taxon>
        <taxon>Aspergillus</taxon>
        <taxon>Aspergillus subgen. Nidulantes</taxon>
    </lineage>
</organism>
<gene>
    <name evidence="2" type="ORF">ASPSYDRAFT_42406</name>
</gene>
<evidence type="ECO:0000313" key="3">
    <source>
        <dbReference type="Proteomes" id="UP000184356"/>
    </source>
</evidence>
<dbReference type="AlphaFoldDB" id="A0A1L9TMW2"/>
<protein>
    <submittedName>
        <fullName evidence="2">Uncharacterized protein</fullName>
    </submittedName>
</protein>
<feature type="compositionally biased region" description="Basic and acidic residues" evidence="1">
    <location>
        <begin position="82"/>
        <end position="109"/>
    </location>
</feature>
<keyword evidence="3" id="KW-1185">Reference proteome</keyword>
<dbReference type="EMBL" id="KV878584">
    <property type="protein sequence ID" value="OJJ60633.1"/>
    <property type="molecule type" value="Genomic_DNA"/>
</dbReference>
<evidence type="ECO:0000256" key="1">
    <source>
        <dbReference type="SAM" id="MobiDB-lite"/>
    </source>
</evidence>
<sequence length="228" mass="24981">MKCTRHTILTSTDRGVDELEPSGVLTPGANTQECLAETTPNSDNAPFQLSSPEASGDRSIKRRSSSSTEVVGDLSKTCHTVDAMDRKVTKEAPGKDSKAVGHLADHDTVSRSTQTGLDLENERYGSEGILSSLERQENLAPGQTVERRWQDPFITTMFAEPGAPVYEYDPSSQLRRGMHRRVSQPVGRGRVARNQRGVLGQLPHPTLVDAATFQEYVLQLISELDHAP</sequence>
<dbReference type="OrthoDB" id="4501861at2759"/>
<feature type="compositionally biased region" description="Polar residues" evidence="1">
    <location>
        <begin position="28"/>
        <end position="53"/>
    </location>
</feature>
<evidence type="ECO:0000313" key="2">
    <source>
        <dbReference type="EMBL" id="OJJ60633.1"/>
    </source>
</evidence>